<dbReference type="InterPro" id="IPR000390">
    <property type="entry name" value="Small_drug/metabolite_transptr"/>
</dbReference>
<sequence length="105" mass="11431">MSWFILFLAGLFEVVWAIGLKYSEGFTKLTPSIITLVTMIISFYLLSLALKSLPLGTAYAVWVGIGTIGTVIAGIFLFGESMNIIRVISILFILLGIIGLKLTTN</sequence>
<evidence type="ECO:0000256" key="3">
    <source>
        <dbReference type="ARBA" id="ARBA00022475"/>
    </source>
</evidence>
<evidence type="ECO:0000256" key="1">
    <source>
        <dbReference type="ARBA" id="ARBA00004651"/>
    </source>
</evidence>
<keyword evidence="12" id="KW-1185">Reference proteome</keyword>
<name>A0A366MRH4_9BACT</name>
<reference evidence="11 12" key="1">
    <citation type="submission" date="2017-10" db="EMBL/GenBank/DDBJ databases">
        <title>Genomics of the genus Arcobacter.</title>
        <authorList>
            <person name="Perez-Cataluna A."/>
            <person name="Figueras M.J."/>
        </authorList>
    </citation>
    <scope>NUCLEOTIDE SEQUENCE [LARGE SCALE GENOMIC DNA]</scope>
    <source>
        <strain evidence="11 12">CECT 9230</strain>
    </source>
</reference>
<evidence type="ECO:0000256" key="4">
    <source>
        <dbReference type="ARBA" id="ARBA00022692"/>
    </source>
</evidence>
<evidence type="ECO:0000256" key="10">
    <source>
        <dbReference type="SAM" id="Phobius"/>
    </source>
</evidence>
<evidence type="ECO:0000256" key="7">
    <source>
        <dbReference type="ARBA" id="ARBA00038151"/>
    </source>
</evidence>
<keyword evidence="6 10" id="KW-0472">Membrane</keyword>
<keyword evidence="4 9" id="KW-0812">Transmembrane</keyword>
<dbReference type="Gene3D" id="1.10.3730.20">
    <property type="match status" value="1"/>
</dbReference>
<keyword evidence="5 10" id="KW-1133">Transmembrane helix</keyword>
<evidence type="ECO:0000256" key="5">
    <source>
        <dbReference type="ARBA" id="ARBA00022989"/>
    </source>
</evidence>
<comment type="similarity">
    <text evidence="7">Belongs to the drug/metabolite transporter (DMT) superfamily. Small multidrug resistance (SMR) (TC 2.A.7.1) family. Gdx/SugE subfamily.</text>
</comment>
<dbReference type="AlphaFoldDB" id="A0A366MRH4"/>
<dbReference type="FunFam" id="1.10.3730.20:FF:000001">
    <property type="entry name" value="Quaternary ammonium compound resistance transporter SugE"/>
    <property type="match status" value="1"/>
</dbReference>
<gene>
    <name evidence="11" type="ORF">CRU91_11045</name>
</gene>
<dbReference type="Proteomes" id="UP000252669">
    <property type="component" value="Unassembled WGS sequence"/>
</dbReference>
<dbReference type="RefSeq" id="WP_113895280.1">
    <property type="nucleotide sequence ID" value="NZ_JANJGA010000005.1"/>
</dbReference>
<feature type="transmembrane region" description="Helical" evidence="10">
    <location>
        <begin position="57"/>
        <end position="78"/>
    </location>
</feature>
<dbReference type="PANTHER" id="PTHR30561:SF0">
    <property type="entry name" value="GUANIDINIUM EXPORTER"/>
    <property type="match status" value="1"/>
</dbReference>
<dbReference type="GO" id="GO:1990961">
    <property type="term" value="P:xenobiotic detoxification by transmembrane export across the plasma membrane"/>
    <property type="evidence" value="ECO:0007669"/>
    <property type="project" value="UniProtKB-ARBA"/>
</dbReference>
<keyword evidence="2" id="KW-0813">Transport</keyword>
<keyword evidence="3" id="KW-1003">Cell membrane</keyword>
<evidence type="ECO:0000256" key="6">
    <source>
        <dbReference type="ARBA" id="ARBA00023136"/>
    </source>
</evidence>
<dbReference type="Pfam" id="PF00893">
    <property type="entry name" value="Multi_Drug_Res"/>
    <property type="match status" value="1"/>
</dbReference>
<dbReference type="InterPro" id="IPR037185">
    <property type="entry name" value="EmrE-like"/>
</dbReference>
<dbReference type="GO" id="GO:0022857">
    <property type="term" value="F:transmembrane transporter activity"/>
    <property type="evidence" value="ECO:0007669"/>
    <property type="project" value="InterPro"/>
</dbReference>
<dbReference type="SUPFAM" id="SSF103481">
    <property type="entry name" value="Multidrug resistance efflux transporter EmrE"/>
    <property type="match status" value="1"/>
</dbReference>
<dbReference type="NCBIfam" id="NF008512">
    <property type="entry name" value="PRK11431.1"/>
    <property type="match status" value="1"/>
</dbReference>
<evidence type="ECO:0000313" key="11">
    <source>
        <dbReference type="EMBL" id="RBQ28079.1"/>
    </source>
</evidence>
<proteinExistence type="inferred from homology"/>
<evidence type="ECO:0000256" key="8">
    <source>
        <dbReference type="ARBA" id="ARBA00039168"/>
    </source>
</evidence>
<evidence type="ECO:0000256" key="9">
    <source>
        <dbReference type="RuleBase" id="RU003942"/>
    </source>
</evidence>
<comment type="subcellular location">
    <subcellularLocation>
        <location evidence="1 9">Cell membrane</location>
        <topology evidence="1 9">Multi-pass membrane protein</topology>
    </subcellularLocation>
</comment>
<dbReference type="PANTHER" id="PTHR30561">
    <property type="entry name" value="SMR FAMILY PROTON-DEPENDENT DRUG EFFLUX TRANSPORTER SUGE"/>
    <property type="match status" value="1"/>
</dbReference>
<feature type="transmembrane region" description="Helical" evidence="10">
    <location>
        <begin position="33"/>
        <end position="50"/>
    </location>
</feature>
<comment type="caution">
    <text evidence="11">The sequence shown here is derived from an EMBL/GenBank/DDBJ whole genome shotgun (WGS) entry which is preliminary data.</text>
</comment>
<feature type="transmembrane region" description="Helical" evidence="10">
    <location>
        <begin position="84"/>
        <end position="103"/>
    </location>
</feature>
<dbReference type="OrthoDB" id="9808638at2"/>
<organism evidence="11 12">
    <name type="scientific">Aliarcobacter vitoriensis</name>
    <dbReference type="NCBI Taxonomy" id="2011099"/>
    <lineage>
        <taxon>Bacteria</taxon>
        <taxon>Pseudomonadati</taxon>
        <taxon>Campylobacterota</taxon>
        <taxon>Epsilonproteobacteria</taxon>
        <taxon>Campylobacterales</taxon>
        <taxon>Arcobacteraceae</taxon>
        <taxon>Aliarcobacter</taxon>
    </lineage>
</organism>
<accession>A0A366MRH4</accession>
<dbReference type="EMBL" id="PDKB01000024">
    <property type="protein sequence ID" value="RBQ28079.1"/>
    <property type="molecule type" value="Genomic_DNA"/>
</dbReference>
<evidence type="ECO:0000313" key="12">
    <source>
        <dbReference type="Proteomes" id="UP000252669"/>
    </source>
</evidence>
<dbReference type="InterPro" id="IPR045324">
    <property type="entry name" value="Small_multidrug_res"/>
</dbReference>
<evidence type="ECO:0000256" key="2">
    <source>
        <dbReference type="ARBA" id="ARBA00022448"/>
    </source>
</evidence>
<protein>
    <recommendedName>
        <fullName evidence="8">Guanidinium exporter</fullName>
    </recommendedName>
</protein>
<dbReference type="GO" id="GO:0005886">
    <property type="term" value="C:plasma membrane"/>
    <property type="evidence" value="ECO:0007669"/>
    <property type="project" value="UniProtKB-SubCell"/>
</dbReference>